<keyword evidence="2" id="KW-0964">Secreted</keyword>
<evidence type="ECO:0000313" key="10">
    <source>
        <dbReference type="Proteomes" id="UP000190037"/>
    </source>
</evidence>
<proteinExistence type="predicted"/>
<dbReference type="AlphaFoldDB" id="A0A1T3NLU6"/>
<evidence type="ECO:0000256" key="5">
    <source>
        <dbReference type="SAM" id="MobiDB-lite"/>
    </source>
</evidence>
<evidence type="ECO:0000256" key="1">
    <source>
        <dbReference type="ARBA" id="ARBA00022512"/>
    </source>
</evidence>
<keyword evidence="6" id="KW-1133">Transmembrane helix</keyword>
<feature type="domain" description="Gram-positive cocci surface proteins LPxTG" evidence="8">
    <location>
        <begin position="357"/>
        <end position="393"/>
    </location>
</feature>
<comment type="caution">
    <text evidence="9">The sequence shown here is derived from an EMBL/GenBank/DDBJ whole genome shotgun (WGS) entry which is preliminary data.</text>
</comment>
<feature type="compositionally biased region" description="Low complexity" evidence="5">
    <location>
        <begin position="328"/>
        <end position="345"/>
    </location>
</feature>
<evidence type="ECO:0000256" key="3">
    <source>
        <dbReference type="ARBA" id="ARBA00022729"/>
    </source>
</evidence>
<protein>
    <recommendedName>
        <fullName evidence="8">Gram-positive cocci surface proteins LPxTG domain-containing protein</fullName>
    </recommendedName>
</protein>
<dbReference type="Proteomes" id="UP000190037">
    <property type="component" value="Unassembled WGS sequence"/>
</dbReference>
<keyword evidence="1" id="KW-0134">Cell wall</keyword>
<feature type="transmembrane region" description="Helical" evidence="6">
    <location>
        <begin position="368"/>
        <end position="388"/>
    </location>
</feature>
<reference evidence="9 10" key="1">
    <citation type="submission" date="2017-03" db="EMBL/GenBank/DDBJ databases">
        <title>Draft genome sequence of Streptomyces scabrisporus NF3, endophyte isolated from Amphipterygium adstringens.</title>
        <authorList>
            <person name="Vazquez M."/>
            <person name="Ceapa C.D."/>
            <person name="Rodriguez Luna D."/>
            <person name="Sanchez Esquivel S."/>
        </authorList>
    </citation>
    <scope>NUCLEOTIDE SEQUENCE [LARGE SCALE GENOMIC DNA]</scope>
    <source>
        <strain evidence="9 10">NF3</strain>
    </source>
</reference>
<dbReference type="EMBL" id="MWQN01000003">
    <property type="protein sequence ID" value="OPC77744.1"/>
    <property type="molecule type" value="Genomic_DNA"/>
</dbReference>
<keyword evidence="4" id="KW-0572">Peptidoglycan-anchor</keyword>
<evidence type="ECO:0000256" key="4">
    <source>
        <dbReference type="ARBA" id="ARBA00023088"/>
    </source>
</evidence>
<dbReference type="NCBIfam" id="TIGR01167">
    <property type="entry name" value="LPXTG_anchor"/>
    <property type="match status" value="1"/>
</dbReference>
<keyword evidence="6" id="KW-0472">Membrane</keyword>
<feature type="region of interest" description="Disordered" evidence="5">
    <location>
        <begin position="323"/>
        <end position="363"/>
    </location>
</feature>
<name>A0A1T3NLU6_9ACTN</name>
<organism evidence="9 10">
    <name type="scientific">Embleya scabrispora</name>
    <dbReference type="NCBI Taxonomy" id="159449"/>
    <lineage>
        <taxon>Bacteria</taxon>
        <taxon>Bacillati</taxon>
        <taxon>Actinomycetota</taxon>
        <taxon>Actinomycetes</taxon>
        <taxon>Kitasatosporales</taxon>
        <taxon>Streptomycetaceae</taxon>
        <taxon>Embleya</taxon>
    </lineage>
</organism>
<dbReference type="InterPro" id="IPR019931">
    <property type="entry name" value="LPXTG_anchor"/>
</dbReference>
<keyword evidence="10" id="KW-1185">Reference proteome</keyword>
<evidence type="ECO:0000313" key="9">
    <source>
        <dbReference type="EMBL" id="OPC77744.1"/>
    </source>
</evidence>
<evidence type="ECO:0000259" key="8">
    <source>
        <dbReference type="PROSITE" id="PS50847"/>
    </source>
</evidence>
<keyword evidence="6" id="KW-0812">Transmembrane</keyword>
<keyword evidence="3 7" id="KW-0732">Signal</keyword>
<gene>
    <name evidence="9" type="ORF">B4N89_36250</name>
</gene>
<sequence length="393" mass="40605">MKPVRALVAAAVVAVPLCALAPASTAYASNLPEQAISVSFPNPVQYTGGWSEGTVRLTNPTQSTHTGVHPYLRLSRLPQHPLASVEFSETPGGAWKPLTTTTDPETGDITGDLGPAAGVTVAPGYDHAWRVRVRLPQMPTEGPVNDVNVALVVATGVRPGGNFEGIVGVDGGELRVTGLNTSYTGLPKQVPADAKPHEFQVHIKTQNKADWHLGKSSFGLDLGRSMSGTSACDAQIEVKDQQGTWHKVKNGAEGMTSGDVDLANWATGPVDDRVVQARISVGGGYATPANHVLGFGYYPGAGPNNYYEKFEFTTVAVPGAAKCAGGETTPPTTAPTTPTDPSTAAPVPPAKGGGTELADTGSDNGNTMTLVGVASALVLVGAGTTVVLRRRRA</sequence>
<accession>A0A1T3NLU6</accession>
<evidence type="ECO:0000256" key="7">
    <source>
        <dbReference type="SAM" id="SignalP"/>
    </source>
</evidence>
<dbReference type="PROSITE" id="PS50847">
    <property type="entry name" value="GRAM_POS_ANCHORING"/>
    <property type="match status" value="1"/>
</dbReference>
<feature type="chain" id="PRO_5012301143" description="Gram-positive cocci surface proteins LPxTG domain-containing protein" evidence="7">
    <location>
        <begin position="29"/>
        <end position="393"/>
    </location>
</feature>
<feature type="signal peptide" evidence="7">
    <location>
        <begin position="1"/>
        <end position="28"/>
    </location>
</feature>
<evidence type="ECO:0000256" key="2">
    <source>
        <dbReference type="ARBA" id="ARBA00022525"/>
    </source>
</evidence>
<evidence type="ECO:0000256" key="6">
    <source>
        <dbReference type="SAM" id="Phobius"/>
    </source>
</evidence>